<dbReference type="GO" id="GO:0008168">
    <property type="term" value="F:methyltransferase activity"/>
    <property type="evidence" value="ECO:0007669"/>
    <property type="project" value="UniProtKB-KW"/>
</dbReference>
<organism evidence="4 5">
    <name type="scientific">Caenimonas sedimenti</name>
    <dbReference type="NCBI Taxonomy" id="2596921"/>
    <lineage>
        <taxon>Bacteria</taxon>
        <taxon>Pseudomonadati</taxon>
        <taxon>Pseudomonadota</taxon>
        <taxon>Betaproteobacteria</taxon>
        <taxon>Burkholderiales</taxon>
        <taxon>Comamonadaceae</taxon>
        <taxon>Caenimonas</taxon>
    </lineage>
</organism>
<dbReference type="SUPFAM" id="SSF53335">
    <property type="entry name" value="S-adenosyl-L-methionine-dependent methyltransferases"/>
    <property type="match status" value="1"/>
</dbReference>
<dbReference type="RefSeq" id="WP_145895443.1">
    <property type="nucleotide sequence ID" value="NZ_VOBQ01000019.1"/>
</dbReference>
<gene>
    <name evidence="4" type="ORF">FN976_23130</name>
</gene>
<proteinExistence type="predicted"/>
<reference evidence="4 5" key="1">
    <citation type="submission" date="2019-07" db="EMBL/GenBank/DDBJ databases">
        <title>Caenimonas sedimenti sp. nov., isolated from activated sludge.</title>
        <authorList>
            <person name="Xu J."/>
        </authorList>
    </citation>
    <scope>NUCLEOTIDE SEQUENCE [LARGE SCALE GENOMIC DNA]</scope>
    <source>
        <strain evidence="4 5">HX-9-20</strain>
    </source>
</reference>
<name>A0A562ZJM9_9BURK</name>
<dbReference type="CDD" id="cd02440">
    <property type="entry name" value="AdoMet_MTases"/>
    <property type="match status" value="1"/>
</dbReference>
<dbReference type="GO" id="GO:0032259">
    <property type="term" value="P:methylation"/>
    <property type="evidence" value="ECO:0007669"/>
    <property type="project" value="UniProtKB-KW"/>
</dbReference>
<dbReference type="OrthoDB" id="9795085at2"/>
<keyword evidence="1 4" id="KW-0489">Methyltransferase</keyword>
<dbReference type="AlphaFoldDB" id="A0A562ZJM9"/>
<evidence type="ECO:0000313" key="4">
    <source>
        <dbReference type="EMBL" id="TWO68528.1"/>
    </source>
</evidence>
<accession>A0A562ZJM9</accession>
<dbReference type="EMBL" id="VOBQ01000019">
    <property type="protein sequence ID" value="TWO68528.1"/>
    <property type="molecule type" value="Genomic_DNA"/>
</dbReference>
<protein>
    <submittedName>
        <fullName evidence="4">Class I SAM-dependent methyltransferase</fullName>
    </submittedName>
</protein>
<dbReference type="InterPro" id="IPR041698">
    <property type="entry name" value="Methyltransf_25"/>
</dbReference>
<dbReference type="PANTHER" id="PTHR43861">
    <property type="entry name" value="TRANS-ACONITATE 2-METHYLTRANSFERASE-RELATED"/>
    <property type="match status" value="1"/>
</dbReference>
<evidence type="ECO:0000259" key="3">
    <source>
        <dbReference type="Pfam" id="PF13649"/>
    </source>
</evidence>
<keyword evidence="5" id="KW-1185">Reference proteome</keyword>
<evidence type="ECO:0000313" key="5">
    <source>
        <dbReference type="Proteomes" id="UP000318199"/>
    </source>
</evidence>
<sequence>MTIDLSRRNYWDGAAASKVFTHPLDIALLARNVAPDALVVDYGCGQGRLCAELRNAGYDNVIGLDFSPAMIARAREAHPGIRFEVIGEAGPTLPDGTVDCVLLFAVLTCIPDDTSQRALSVQLHRLLKPDGILYLSDYPLQVDTRNADRYAKHAAAGEPFGVFMTEDGARVRHHTPEWLAGLFGAFERTESRKMEVVTMNGHRSDGFQWILKRPRP</sequence>
<dbReference type="InterPro" id="IPR029063">
    <property type="entry name" value="SAM-dependent_MTases_sf"/>
</dbReference>
<keyword evidence="2 4" id="KW-0808">Transferase</keyword>
<comment type="caution">
    <text evidence="4">The sequence shown here is derived from an EMBL/GenBank/DDBJ whole genome shotgun (WGS) entry which is preliminary data.</text>
</comment>
<dbReference type="Pfam" id="PF13649">
    <property type="entry name" value="Methyltransf_25"/>
    <property type="match status" value="1"/>
</dbReference>
<evidence type="ECO:0000256" key="1">
    <source>
        <dbReference type="ARBA" id="ARBA00022603"/>
    </source>
</evidence>
<dbReference type="Proteomes" id="UP000318199">
    <property type="component" value="Unassembled WGS sequence"/>
</dbReference>
<feature type="domain" description="Methyltransferase" evidence="3">
    <location>
        <begin position="39"/>
        <end position="131"/>
    </location>
</feature>
<dbReference type="Gene3D" id="3.40.50.150">
    <property type="entry name" value="Vaccinia Virus protein VP39"/>
    <property type="match status" value="1"/>
</dbReference>
<evidence type="ECO:0000256" key="2">
    <source>
        <dbReference type="ARBA" id="ARBA00022679"/>
    </source>
</evidence>
<dbReference type="PANTHER" id="PTHR43861:SF1">
    <property type="entry name" value="TRANS-ACONITATE 2-METHYLTRANSFERASE"/>
    <property type="match status" value="1"/>
</dbReference>